<dbReference type="InterPro" id="IPR042219">
    <property type="entry name" value="AAA_lid_11_sf"/>
</dbReference>
<gene>
    <name evidence="3" type="ORF">FEHR0123_LOCUS10836</name>
</gene>
<dbReference type="GO" id="GO:0051959">
    <property type="term" value="F:dynein light intermediate chain binding"/>
    <property type="evidence" value="ECO:0007669"/>
    <property type="project" value="InterPro"/>
</dbReference>
<dbReference type="InterPro" id="IPR041658">
    <property type="entry name" value="AAA_lid_11"/>
</dbReference>
<dbReference type="GO" id="GO:0045505">
    <property type="term" value="F:dynein intermediate chain binding"/>
    <property type="evidence" value="ECO:0007669"/>
    <property type="project" value="InterPro"/>
</dbReference>
<sequence>MYGGHITDDWDRRTNRTYLEVLIRPEIMTQMQLTLQPGFKSPDPAKFERQQYANYIEEKLPPEQPAMFGLHPNAEIGYLTSLGETLFSTILSVSGASASAQGGESGTKTLISQLLKELPPSFNMIDIQMRIEEKTPFMIVAIQESEKMNQLLNEIRFSLTELDQGLDGALNITDAMEVLQKSLDINVLPPKWAANTNPTKKILSDWFQELLQRVQQLADWTENIETPAVLWISGLFNPMSYLTAIMQVTARAENLPLDDICLRTEVKNSFAIEDFPTFAPKGAYVNGLYLEGAGWEMGRGDEQGYLVDMQLKELHPIVPIVHVTAIRREFQQTVAVYDCPVYMTTQRGPTYVFCAGLQMESEEQDVKRWILAGVALVMAPE</sequence>
<accession>A0A7S3I9G0</accession>
<dbReference type="Gene3D" id="1.20.1270.280">
    <property type="match status" value="1"/>
</dbReference>
<dbReference type="EMBL" id="HBIE01035783">
    <property type="protein sequence ID" value="CAE0315904.1"/>
    <property type="molecule type" value="Transcribed_RNA"/>
</dbReference>
<protein>
    <recommendedName>
        <fullName evidence="4">Dynein heavy chain</fullName>
    </recommendedName>
</protein>
<dbReference type="PANTHER" id="PTHR46961">
    <property type="entry name" value="DYNEIN HEAVY CHAIN 1, AXONEMAL-LIKE PROTEIN"/>
    <property type="match status" value="1"/>
</dbReference>
<dbReference type="AlphaFoldDB" id="A0A7S3I9G0"/>
<dbReference type="FunFam" id="3.10.490.20:FF:000009">
    <property type="entry name" value="Dynein heavy chain 4"/>
    <property type="match status" value="1"/>
</dbReference>
<evidence type="ECO:0008006" key="4">
    <source>
        <dbReference type="Google" id="ProtNLM"/>
    </source>
</evidence>
<evidence type="ECO:0000313" key="3">
    <source>
        <dbReference type="EMBL" id="CAE0315904.1"/>
    </source>
</evidence>
<proteinExistence type="predicted"/>
<organism evidence="3">
    <name type="scientific">Favella ehrenbergii</name>
    <dbReference type="NCBI Taxonomy" id="182087"/>
    <lineage>
        <taxon>Eukaryota</taxon>
        <taxon>Sar</taxon>
        <taxon>Alveolata</taxon>
        <taxon>Ciliophora</taxon>
        <taxon>Intramacronucleata</taxon>
        <taxon>Spirotrichea</taxon>
        <taxon>Choreotrichia</taxon>
        <taxon>Tintinnida</taxon>
        <taxon>Xystonellidae</taxon>
        <taxon>Favella</taxon>
    </lineage>
</organism>
<dbReference type="Gene3D" id="3.10.490.20">
    <property type="match status" value="1"/>
</dbReference>
<feature type="domain" description="Dynein heavy chain AAA lid" evidence="1">
    <location>
        <begin position="1"/>
        <end position="74"/>
    </location>
</feature>
<feature type="domain" description="Dynein heavy chain C-terminal" evidence="2">
    <location>
        <begin position="83"/>
        <end position="378"/>
    </location>
</feature>
<dbReference type="PANTHER" id="PTHR46961:SF20">
    <property type="entry name" value="LOW QUALITY PROTEIN: DYNEIN BETA CHAIN, CILIARY-LIKE"/>
    <property type="match status" value="1"/>
</dbReference>
<dbReference type="InterPro" id="IPR043160">
    <property type="entry name" value="Dynein_C_barrel"/>
</dbReference>
<dbReference type="GO" id="GO:0030286">
    <property type="term" value="C:dynein complex"/>
    <property type="evidence" value="ECO:0007669"/>
    <property type="project" value="InterPro"/>
</dbReference>
<evidence type="ECO:0000259" key="1">
    <source>
        <dbReference type="Pfam" id="PF18198"/>
    </source>
</evidence>
<dbReference type="InterPro" id="IPR026983">
    <property type="entry name" value="DHC"/>
</dbReference>
<evidence type="ECO:0000259" key="2">
    <source>
        <dbReference type="Pfam" id="PF18199"/>
    </source>
</evidence>
<dbReference type="Pfam" id="PF18199">
    <property type="entry name" value="Dynein_C"/>
    <property type="match status" value="1"/>
</dbReference>
<dbReference type="InterPro" id="IPR041228">
    <property type="entry name" value="Dynein_C"/>
</dbReference>
<reference evidence="3" key="1">
    <citation type="submission" date="2021-01" db="EMBL/GenBank/DDBJ databases">
        <authorList>
            <person name="Corre E."/>
            <person name="Pelletier E."/>
            <person name="Niang G."/>
            <person name="Scheremetjew M."/>
            <person name="Finn R."/>
            <person name="Kale V."/>
            <person name="Holt S."/>
            <person name="Cochrane G."/>
            <person name="Meng A."/>
            <person name="Brown T."/>
            <person name="Cohen L."/>
        </authorList>
    </citation>
    <scope>NUCLEOTIDE SEQUENCE</scope>
    <source>
        <strain evidence="3">Fehren 1</strain>
    </source>
</reference>
<dbReference type="GO" id="GO:0007018">
    <property type="term" value="P:microtubule-based movement"/>
    <property type="evidence" value="ECO:0007669"/>
    <property type="project" value="InterPro"/>
</dbReference>
<dbReference type="Pfam" id="PF18198">
    <property type="entry name" value="AAA_lid_11"/>
    <property type="match status" value="1"/>
</dbReference>
<name>A0A7S3I9G0_9SPIT</name>
<dbReference type="Gene3D" id="1.10.8.720">
    <property type="entry name" value="Region D6 of dynein motor"/>
    <property type="match status" value="1"/>
</dbReference>